<dbReference type="GeneID" id="26842080"/>
<dbReference type="RefSeq" id="XP_015465269.1">
    <property type="nucleotide sequence ID" value="XM_015613900.1"/>
</dbReference>
<protein>
    <recommendedName>
        <fullName evidence="4">Nuclear speckle splicing regulatory protein 1 N-terminal domain-containing protein</fullName>
    </recommendedName>
</protein>
<dbReference type="AlphaFoldDB" id="A0A0V1PT62"/>
<dbReference type="EMBL" id="LMYN01000167">
    <property type="protein sequence ID" value="KRZ99166.1"/>
    <property type="molecule type" value="Genomic_DNA"/>
</dbReference>
<keyword evidence="3" id="KW-1185">Reference proteome</keyword>
<sequence length="259" mass="30259">MNINLKRKGSANKPVLKKPRANGFGFNSGQNGSSESESEEMTFEKSIQTKSQKIAKQLSEDKQTDIVDIISEIEEPDLKNKPRPKVEGLKYINRLLESKKQRAKDRILSRQEYTNKQIEENKDAIVFESEDYKKQKEEVLKMKEEELVEDEEPNNAQFYSKLLQFRERRSDANDIPQGTIQSQEDNRGETSELPGKNKTSEPKVTTRNTGFSMHVLNYKSNEKDEQNQLIGKLKNLIKSRVTSDDIREYKKRYWNRYDN</sequence>
<dbReference type="Proteomes" id="UP000054251">
    <property type="component" value="Unassembled WGS sequence"/>
</dbReference>
<proteinExistence type="predicted"/>
<evidence type="ECO:0000313" key="2">
    <source>
        <dbReference type="EMBL" id="KRZ99166.1"/>
    </source>
</evidence>
<reference evidence="2 3" key="1">
    <citation type="submission" date="2015-11" db="EMBL/GenBank/DDBJ databases">
        <title>The genome of Debaryomyces fabryi.</title>
        <authorList>
            <person name="Tafer H."/>
            <person name="Lopandic K."/>
        </authorList>
    </citation>
    <scope>NUCLEOTIDE SEQUENCE [LARGE SCALE GENOMIC DNA]</scope>
    <source>
        <strain evidence="2 3">CBS 789</strain>
    </source>
</reference>
<dbReference type="OrthoDB" id="4024575at2759"/>
<evidence type="ECO:0000256" key="1">
    <source>
        <dbReference type="SAM" id="MobiDB-lite"/>
    </source>
</evidence>
<organism evidence="2 3">
    <name type="scientific">Debaryomyces fabryi</name>
    <dbReference type="NCBI Taxonomy" id="58627"/>
    <lineage>
        <taxon>Eukaryota</taxon>
        <taxon>Fungi</taxon>
        <taxon>Dikarya</taxon>
        <taxon>Ascomycota</taxon>
        <taxon>Saccharomycotina</taxon>
        <taxon>Pichiomycetes</taxon>
        <taxon>Debaryomycetaceae</taxon>
        <taxon>Debaryomyces</taxon>
    </lineage>
</organism>
<comment type="caution">
    <text evidence="2">The sequence shown here is derived from an EMBL/GenBank/DDBJ whole genome shotgun (WGS) entry which is preliminary data.</text>
</comment>
<feature type="compositionally biased region" description="Low complexity" evidence="1">
    <location>
        <begin position="22"/>
        <end position="35"/>
    </location>
</feature>
<feature type="region of interest" description="Disordered" evidence="1">
    <location>
        <begin position="170"/>
        <end position="210"/>
    </location>
</feature>
<gene>
    <name evidence="2" type="ORF">AC631_05071</name>
</gene>
<evidence type="ECO:0000313" key="3">
    <source>
        <dbReference type="Proteomes" id="UP000054251"/>
    </source>
</evidence>
<evidence type="ECO:0008006" key="4">
    <source>
        <dbReference type="Google" id="ProtNLM"/>
    </source>
</evidence>
<feature type="region of interest" description="Disordered" evidence="1">
    <location>
        <begin position="1"/>
        <end position="48"/>
    </location>
</feature>
<name>A0A0V1PT62_9ASCO</name>
<feature type="compositionally biased region" description="Basic residues" evidence="1">
    <location>
        <begin position="1"/>
        <end position="20"/>
    </location>
</feature>
<accession>A0A0V1PT62</accession>